<keyword evidence="1" id="KW-1133">Transmembrane helix</keyword>
<dbReference type="EMBL" id="OV170234">
    <property type="protein sequence ID" value="CAH0719503.1"/>
    <property type="molecule type" value="Genomic_DNA"/>
</dbReference>
<organism evidence="3 4">
    <name type="scientific">Brenthis ino</name>
    <name type="common">lesser marbled fritillary</name>
    <dbReference type="NCBI Taxonomy" id="405034"/>
    <lineage>
        <taxon>Eukaryota</taxon>
        <taxon>Metazoa</taxon>
        <taxon>Ecdysozoa</taxon>
        <taxon>Arthropoda</taxon>
        <taxon>Hexapoda</taxon>
        <taxon>Insecta</taxon>
        <taxon>Pterygota</taxon>
        <taxon>Neoptera</taxon>
        <taxon>Endopterygota</taxon>
        <taxon>Lepidoptera</taxon>
        <taxon>Glossata</taxon>
        <taxon>Ditrysia</taxon>
        <taxon>Papilionoidea</taxon>
        <taxon>Nymphalidae</taxon>
        <taxon>Heliconiinae</taxon>
        <taxon>Argynnini</taxon>
        <taxon>Brenthis</taxon>
    </lineage>
</organism>
<gene>
    <name evidence="3" type="ORF">BINO364_LOCUS5836</name>
</gene>
<sequence length="462" mass="51334">MLVLPGPSYTNSDNLALLAGTLRTMQRAACDNQMVSLSCPSGTIISVQFAQYGKAVPGGHSCVADSAGIVGETEECLWPNPMQYSILQTVVEACQKKPQCVFSTKLKPGQEDPCPRSRKFVEVAYKCRPQEFRGRTGCEGDVVKLSCNAYSRLVIFDAQYGRTALEANVCPQAPGISDETCTSPLAVEKVIKICHGKRSCQIVARNETFGSNCLPKTRHSLNVVYACVPLGVLIERYESANEEDEADNNFKDNSDSGHFDKSDVGKKWKEPNAYVANVNVPLRSTNDDKDTSIEISTKLEDEESQPVKESKYLSNKKYLIYSIAGIITAIIIIVLIFAIRYYKMRKRDRNSKNGDMFTTETPNVFNDVASDIDNDVDVSHISGTFFDPVHPDMIIYRDGQTKTALRAMKPLSTVYPCAGSSMYGVDYIQPRSTRFMNKETEPEIMMSPKSLHGFTNSQFYYG</sequence>
<dbReference type="Gene3D" id="2.60.120.740">
    <property type="match status" value="2"/>
</dbReference>
<evidence type="ECO:0000313" key="3">
    <source>
        <dbReference type="EMBL" id="CAH0719503.1"/>
    </source>
</evidence>
<dbReference type="Proteomes" id="UP000838878">
    <property type="component" value="Chromosome 14"/>
</dbReference>
<keyword evidence="4" id="KW-1185">Reference proteome</keyword>
<keyword evidence="1" id="KW-0812">Transmembrane</keyword>
<dbReference type="InterPro" id="IPR043159">
    <property type="entry name" value="Lectin_gal-bd_sf"/>
</dbReference>
<dbReference type="InterPro" id="IPR000922">
    <property type="entry name" value="Lectin_gal-bd_dom"/>
</dbReference>
<evidence type="ECO:0000259" key="2">
    <source>
        <dbReference type="PROSITE" id="PS50228"/>
    </source>
</evidence>
<evidence type="ECO:0000256" key="1">
    <source>
        <dbReference type="SAM" id="Phobius"/>
    </source>
</evidence>
<protein>
    <recommendedName>
        <fullName evidence="2">SUEL-type lectin domain-containing protein</fullName>
    </recommendedName>
</protein>
<dbReference type="OrthoDB" id="5970528at2759"/>
<feature type="domain" description="SUEL-type lectin" evidence="2">
    <location>
        <begin position="29"/>
        <end position="128"/>
    </location>
</feature>
<dbReference type="GO" id="GO:0030246">
    <property type="term" value="F:carbohydrate binding"/>
    <property type="evidence" value="ECO:0007669"/>
    <property type="project" value="InterPro"/>
</dbReference>
<feature type="domain" description="SUEL-type lectin" evidence="2">
    <location>
        <begin position="137"/>
        <end position="228"/>
    </location>
</feature>
<name>A0A8J9VBJ3_9NEOP</name>
<proteinExistence type="predicted"/>
<dbReference type="CDD" id="cd22828">
    <property type="entry name" value="Gal_Rha_Lectin_EVA1_EVA1C_rpt1"/>
    <property type="match status" value="1"/>
</dbReference>
<dbReference type="AlphaFoldDB" id="A0A8J9VBJ3"/>
<feature type="non-terminal residue" evidence="3">
    <location>
        <position position="462"/>
    </location>
</feature>
<dbReference type="CDD" id="cd22829">
    <property type="entry name" value="Gal_Rha_Lectin_EVA1_EVA1C_rpt2"/>
    <property type="match status" value="1"/>
</dbReference>
<keyword evidence="1" id="KW-0472">Membrane</keyword>
<dbReference type="PANTHER" id="PTHR46780">
    <property type="entry name" value="PROTEIN EVA-1"/>
    <property type="match status" value="1"/>
</dbReference>
<dbReference type="PROSITE" id="PS50228">
    <property type="entry name" value="SUEL_LECTIN"/>
    <property type="match status" value="2"/>
</dbReference>
<feature type="transmembrane region" description="Helical" evidence="1">
    <location>
        <begin position="318"/>
        <end position="342"/>
    </location>
</feature>
<accession>A0A8J9VBJ3</accession>
<reference evidence="3" key="1">
    <citation type="submission" date="2021-12" db="EMBL/GenBank/DDBJ databases">
        <authorList>
            <person name="Martin H S."/>
        </authorList>
    </citation>
    <scope>NUCLEOTIDE SEQUENCE</scope>
</reference>
<dbReference type="Pfam" id="PF02140">
    <property type="entry name" value="SUEL_Lectin"/>
    <property type="match status" value="2"/>
</dbReference>
<evidence type="ECO:0000313" key="4">
    <source>
        <dbReference type="Proteomes" id="UP000838878"/>
    </source>
</evidence>